<feature type="transmembrane region" description="Helical" evidence="1">
    <location>
        <begin position="316"/>
        <end position="336"/>
    </location>
</feature>
<feature type="transmembrane region" description="Helical" evidence="1">
    <location>
        <begin position="241"/>
        <end position="268"/>
    </location>
</feature>
<comment type="caution">
    <text evidence="2">The sequence shown here is derived from an EMBL/GenBank/DDBJ whole genome shotgun (WGS) entry which is preliminary data.</text>
</comment>
<feature type="transmembrane region" description="Helical" evidence="1">
    <location>
        <begin position="82"/>
        <end position="99"/>
    </location>
</feature>
<keyword evidence="1" id="KW-1133">Transmembrane helix</keyword>
<feature type="transmembrane region" description="Helical" evidence="1">
    <location>
        <begin position="374"/>
        <end position="392"/>
    </location>
</feature>
<evidence type="ECO:0000256" key="1">
    <source>
        <dbReference type="SAM" id="Phobius"/>
    </source>
</evidence>
<feature type="transmembrane region" description="Helical" evidence="1">
    <location>
        <begin position="176"/>
        <end position="193"/>
    </location>
</feature>
<dbReference type="EMBL" id="RBXO01000001">
    <property type="protein sequence ID" value="RKT56106.1"/>
    <property type="molecule type" value="Genomic_DNA"/>
</dbReference>
<organism evidence="2 3">
    <name type="scientific">Saccharothrix australiensis</name>
    <dbReference type="NCBI Taxonomy" id="2072"/>
    <lineage>
        <taxon>Bacteria</taxon>
        <taxon>Bacillati</taxon>
        <taxon>Actinomycetota</taxon>
        <taxon>Actinomycetes</taxon>
        <taxon>Pseudonocardiales</taxon>
        <taxon>Pseudonocardiaceae</taxon>
        <taxon>Saccharothrix</taxon>
    </lineage>
</organism>
<feature type="transmembrane region" description="Helical" evidence="1">
    <location>
        <begin position="146"/>
        <end position="169"/>
    </location>
</feature>
<dbReference type="Proteomes" id="UP000282084">
    <property type="component" value="Unassembled WGS sequence"/>
</dbReference>
<feature type="transmembrane region" description="Helical" evidence="1">
    <location>
        <begin position="397"/>
        <end position="415"/>
    </location>
</feature>
<feature type="transmembrane region" description="Helical" evidence="1">
    <location>
        <begin position="41"/>
        <end position="70"/>
    </location>
</feature>
<evidence type="ECO:0000313" key="3">
    <source>
        <dbReference type="Proteomes" id="UP000282084"/>
    </source>
</evidence>
<protein>
    <submittedName>
        <fullName evidence="2">Uncharacterized protein</fullName>
    </submittedName>
</protein>
<dbReference type="AlphaFoldDB" id="A0A495W362"/>
<reference evidence="2 3" key="1">
    <citation type="submission" date="2018-10" db="EMBL/GenBank/DDBJ databases">
        <title>Sequencing the genomes of 1000 actinobacteria strains.</title>
        <authorList>
            <person name="Klenk H.-P."/>
        </authorList>
    </citation>
    <scope>NUCLEOTIDE SEQUENCE [LARGE SCALE GENOMIC DNA]</scope>
    <source>
        <strain evidence="2 3">DSM 43800</strain>
    </source>
</reference>
<accession>A0A495W362</accession>
<gene>
    <name evidence="2" type="ORF">C8E97_4795</name>
</gene>
<keyword evidence="1" id="KW-0812">Transmembrane</keyword>
<feature type="transmembrane region" description="Helical" evidence="1">
    <location>
        <begin position="440"/>
        <end position="458"/>
    </location>
</feature>
<keyword evidence="3" id="KW-1185">Reference proteome</keyword>
<name>A0A495W362_9PSEU</name>
<proteinExistence type="predicted"/>
<evidence type="ECO:0000313" key="2">
    <source>
        <dbReference type="EMBL" id="RKT56106.1"/>
    </source>
</evidence>
<sequence>MPVWLPLVVVGPLGLLWEGASLVGSAVLVVVAGWLRSPRLIAAAVVFAVAAWFGSPVFAVTVALSAALLLAAHDLHAVRPGVWFPVLATGLGVFVATRYDWRPPRVDRVFQDGGYFAYAPLESVVTIESVEMGRAFESALVLEFDAGWSGAGVVRLFVAAVVALGLCAWAWRARSPAVVVVALLYLTCAWYLMPEPARDGWSAVGFLVDDVGAPAHPELVLVAAAVVLFPHRKAPDWAPLLVVGPLGTLWAYGPLVGVGVLAVAALVLRSGRLAAATALVAVAALFGHQPFPAVVAVAAALVLAAHDLHARRPGTWFPLLVVGVGLYTAVLGAELLREDPFEDRTGGAVTAGGAVEWSMGWTDRAPAGPDLVDVVGYLLVALIVAALVVWAWRARSLVVLACAIGFLLACGAAFLSPSDPGVQFLSQDQYRLLLRPDPLFVPHPEAVFLAGAAVAFAAEGRRGVKG</sequence>
<keyword evidence="1" id="KW-0472">Membrane</keyword>